<dbReference type="Proteomes" id="UP000001075">
    <property type="component" value="Unassembled WGS sequence"/>
</dbReference>
<accession>G3GRD5</accession>
<sequence>MPPQDLTALGAFVPCLPSLHPPTTRTTADCEYSRDPRARRALHTTYHGFMLPGWSALLPQNPFVFYIPPKFSFFFHIIVPVTRHFVTGHLPSLLSKLVTDAT</sequence>
<gene>
    <name evidence="1" type="ORF">I79_000078</name>
</gene>
<organism evidence="1 2">
    <name type="scientific">Cricetulus griseus</name>
    <name type="common">Chinese hamster</name>
    <name type="synonym">Cricetulus barabensis griseus</name>
    <dbReference type="NCBI Taxonomy" id="10029"/>
    <lineage>
        <taxon>Eukaryota</taxon>
        <taxon>Metazoa</taxon>
        <taxon>Chordata</taxon>
        <taxon>Craniata</taxon>
        <taxon>Vertebrata</taxon>
        <taxon>Euteleostomi</taxon>
        <taxon>Mammalia</taxon>
        <taxon>Eutheria</taxon>
        <taxon>Euarchontoglires</taxon>
        <taxon>Glires</taxon>
        <taxon>Rodentia</taxon>
        <taxon>Myomorpha</taxon>
        <taxon>Muroidea</taxon>
        <taxon>Cricetidae</taxon>
        <taxon>Cricetinae</taxon>
        <taxon>Cricetulus</taxon>
    </lineage>
</organism>
<name>G3GRD5_CRIGR</name>
<proteinExistence type="predicted"/>
<evidence type="ECO:0000313" key="1">
    <source>
        <dbReference type="EMBL" id="EGV92535.1"/>
    </source>
</evidence>
<dbReference type="AlphaFoldDB" id="G3GRD5"/>
<dbReference type="InParanoid" id="G3GRD5"/>
<dbReference type="EMBL" id="JH000002">
    <property type="protein sequence ID" value="EGV92535.1"/>
    <property type="molecule type" value="Genomic_DNA"/>
</dbReference>
<evidence type="ECO:0000313" key="2">
    <source>
        <dbReference type="Proteomes" id="UP000001075"/>
    </source>
</evidence>
<protein>
    <submittedName>
        <fullName evidence="1">Uncharacterized protein</fullName>
    </submittedName>
</protein>
<reference evidence="2" key="1">
    <citation type="journal article" date="2011" name="Nat. Biotechnol.">
        <title>The genomic sequence of the Chinese hamster ovary (CHO)-K1 cell line.</title>
        <authorList>
            <person name="Xu X."/>
            <person name="Nagarajan H."/>
            <person name="Lewis N.E."/>
            <person name="Pan S."/>
            <person name="Cai Z."/>
            <person name="Liu X."/>
            <person name="Chen W."/>
            <person name="Xie M."/>
            <person name="Wang W."/>
            <person name="Hammond S."/>
            <person name="Andersen M.R."/>
            <person name="Neff N."/>
            <person name="Passarelli B."/>
            <person name="Koh W."/>
            <person name="Fan H.C."/>
            <person name="Wang J."/>
            <person name="Gui Y."/>
            <person name="Lee K.H."/>
            <person name="Betenbaugh M.J."/>
            <person name="Quake S.R."/>
            <person name="Famili I."/>
            <person name="Palsson B.O."/>
            <person name="Wang J."/>
        </authorList>
    </citation>
    <scope>NUCLEOTIDE SEQUENCE [LARGE SCALE GENOMIC DNA]</scope>
    <source>
        <strain evidence="2">CHO K1 cell line</strain>
    </source>
</reference>